<gene>
    <name evidence="19" type="ORF">TIFTF001_004074</name>
</gene>
<evidence type="ECO:0000256" key="3">
    <source>
        <dbReference type="ARBA" id="ARBA00022527"/>
    </source>
</evidence>
<keyword evidence="7 17" id="KW-0732">Signal</keyword>
<dbReference type="SUPFAM" id="SSF52058">
    <property type="entry name" value="L domain-like"/>
    <property type="match status" value="1"/>
</dbReference>
<dbReference type="InterPro" id="IPR008271">
    <property type="entry name" value="Ser/Thr_kinase_AS"/>
</dbReference>
<evidence type="ECO:0000256" key="7">
    <source>
        <dbReference type="ARBA" id="ARBA00022729"/>
    </source>
</evidence>
<comment type="caution">
    <text evidence="19">The sequence shown here is derived from an EMBL/GenBank/DDBJ whole genome shotgun (WGS) entry which is preliminary data.</text>
</comment>
<keyword evidence="13 16" id="KW-0472">Membrane</keyword>
<dbReference type="Gene3D" id="3.80.10.10">
    <property type="entry name" value="Ribonuclease Inhibitor"/>
    <property type="match status" value="2"/>
</dbReference>
<dbReference type="FunFam" id="1.10.510.10:FF:000453">
    <property type="entry name" value="LRR receptor-like serine/threonine-protein kinase HSL2"/>
    <property type="match status" value="1"/>
</dbReference>
<feature type="signal peptide" evidence="17">
    <location>
        <begin position="1"/>
        <end position="20"/>
    </location>
</feature>
<dbReference type="PROSITE" id="PS50011">
    <property type="entry name" value="PROTEIN_KINASE_DOM"/>
    <property type="match status" value="1"/>
</dbReference>
<dbReference type="InterPro" id="IPR011009">
    <property type="entry name" value="Kinase-like_dom_sf"/>
</dbReference>
<evidence type="ECO:0000256" key="2">
    <source>
        <dbReference type="ARBA" id="ARBA00012513"/>
    </source>
</evidence>
<evidence type="ECO:0000256" key="9">
    <source>
        <dbReference type="ARBA" id="ARBA00022741"/>
    </source>
</evidence>
<dbReference type="CDD" id="cd14066">
    <property type="entry name" value="STKc_IRAK"/>
    <property type="match status" value="1"/>
</dbReference>
<evidence type="ECO:0000259" key="18">
    <source>
        <dbReference type="PROSITE" id="PS50011"/>
    </source>
</evidence>
<dbReference type="SUPFAM" id="SSF56112">
    <property type="entry name" value="Protein kinase-like (PK-like)"/>
    <property type="match status" value="1"/>
</dbReference>
<dbReference type="Pfam" id="PF00560">
    <property type="entry name" value="LRR_1"/>
    <property type="match status" value="2"/>
</dbReference>
<keyword evidence="11 15" id="KW-0067">ATP-binding</keyword>
<proteinExistence type="predicted"/>
<dbReference type="PROSITE" id="PS00107">
    <property type="entry name" value="PROTEIN_KINASE_ATP"/>
    <property type="match status" value="1"/>
</dbReference>
<dbReference type="GO" id="GO:0005524">
    <property type="term" value="F:ATP binding"/>
    <property type="evidence" value="ECO:0007669"/>
    <property type="project" value="UniProtKB-UniRule"/>
</dbReference>
<keyword evidence="6 16" id="KW-0812">Transmembrane</keyword>
<dbReference type="InterPro" id="IPR000719">
    <property type="entry name" value="Prot_kinase_dom"/>
</dbReference>
<accession>A0AA87ZGG7</accession>
<evidence type="ECO:0000256" key="8">
    <source>
        <dbReference type="ARBA" id="ARBA00022737"/>
    </source>
</evidence>
<dbReference type="EC" id="2.7.11.1" evidence="2"/>
<keyword evidence="12 16" id="KW-1133">Transmembrane helix</keyword>
<dbReference type="PANTHER" id="PTHR45974:SF266">
    <property type="entry name" value="LEUCINE-RICH REPEAT RECEPTOR PROTEIN KINASE HPCA1"/>
    <property type="match status" value="1"/>
</dbReference>
<organism evidence="19 20">
    <name type="scientific">Ficus carica</name>
    <name type="common">Common fig</name>
    <dbReference type="NCBI Taxonomy" id="3494"/>
    <lineage>
        <taxon>Eukaryota</taxon>
        <taxon>Viridiplantae</taxon>
        <taxon>Streptophyta</taxon>
        <taxon>Embryophyta</taxon>
        <taxon>Tracheophyta</taxon>
        <taxon>Spermatophyta</taxon>
        <taxon>Magnoliopsida</taxon>
        <taxon>eudicotyledons</taxon>
        <taxon>Gunneridae</taxon>
        <taxon>Pentapetalae</taxon>
        <taxon>rosids</taxon>
        <taxon>fabids</taxon>
        <taxon>Rosales</taxon>
        <taxon>Moraceae</taxon>
        <taxon>Ficeae</taxon>
        <taxon>Ficus</taxon>
    </lineage>
</organism>
<dbReference type="PROSITE" id="PS00108">
    <property type="entry name" value="PROTEIN_KINASE_ST"/>
    <property type="match status" value="1"/>
</dbReference>
<evidence type="ECO:0000256" key="14">
    <source>
        <dbReference type="ARBA" id="ARBA00023180"/>
    </source>
</evidence>
<dbReference type="AlphaFoldDB" id="A0AA87ZGG7"/>
<dbReference type="InterPro" id="IPR001611">
    <property type="entry name" value="Leu-rich_rpt"/>
</dbReference>
<keyword evidence="14" id="KW-0325">Glycoprotein</keyword>
<dbReference type="Gene3D" id="3.30.200.20">
    <property type="entry name" value="Phosphorylase Kinase, domain 1"/>
    <property type="match status" value="1"/>
</dbReference>
<keyword evidence="4" id="KW-0433">Leucine-rich repeat</keyword>
<feature type="transmembrane region" description="Helical" evidence="16">
    <location>
        <begin position="561"/>
        <end position="585"/>
    </location>
</feature>
<dbReference type="InterPro" id="IPR017441">
    <property type="entry name" value="Protein_kinase_ATP_BS"/>
</dbReference>
<keyword evidence="9 15" id="KW-0547">Nucleotide-binding</keyword>
<evidence type="ECO:0000313" key="20">
    <source>
        <dbReference type="Proteomes" id="UP001187192"/>
    </source>
</evidence>
<keyword evidence="5" id="KW-0808">Transferase</keyword>
<reference evidence="19" key="1">
    <citation type="submission" date="2023-07" db="EMBL/GenBank/DDBJ databases">
        <title>draft genome sequence of fig (Ficus carica).</title>
        <authorList>
            <person name="Takahashi T."/>
            <person name="Nishimura K."/>
        </authorList>
    </citation>
    <scope>NUCLEOTIDE SEQUENCE</scope>
</reference>
<keyword evidence="10" id="KW-0418">Kinase</keyword>
<protein>
    <recommendedName>
        <fullName evidence="2">non-specific serine/threonine protein kinase</fullName>
        <ecNumber evidence="2">2.7.11.1</ecNumber>
    </recommendedName>
</protein>
<evidence type="ECO:0000256" key="4">
    <source>
        <dbReference type="ARBA" id="ARBA00022614"/>
    </source>
</evidence>
<evidence type="ECO:0000256" key="10">
    <source>
        <dbReference type="ARBA" id="ARBA00022777"/>
    </source>
</evidence>
<dbReference type="Gene3D" id="1.10.510.10">
    <property type="entry name" value="Transferase(Phosphotransferase) domain 1"/>
    <property type="match status" value="1"/>
</dbReference>
<evidence type="ECO:0000256" key="5">
    <source>
        <dbReference type="ARBA" id="ARBA00022679"/>
    </source>
</evidence>
<dbReference type="FunFam" id="3.30.200.20:FF:000125">
    <property type="entry name" value="Protein STRUBBELIG-RECEPTOR FAMILY 8"/>
    <property type="match status" value="1"/>
</dbReference>
<keyword evidence="8" id="KW-0677">Repeat</keyword>
<dbReference type="GO" id="GO:0004674">
    <property type="term" value="F:protein serine/threonine kinase activity"/>
    <property type="evidence" value="ECO:0007669"/>
    <property type="project" value="UniProtKB-KW"/>
</dbReference>
<feature type="domain" description="Protein kinase" evidence="18">
    <location>
        <begin position="629"/>
        <end position="907"/>
    </location>
</feature>
<dbReference type="Pfam" id="PF00069">
    <property type="entry name" value="Pkinase"/>
    <property type="match status" value="1"/>
</dbReference>
<comment type="subcellular location">
    <subcellularLocation>
        <location evidence="1">Membrane</location>
        <topology evidence="1">Single-pass membrane protein</topology>
    </subcellularLocation>
</comment>
<evidence type="ECO:0000256" key="13">
    <source>
        <dbReference type="ARBA" id="ARBA00023136"/>
    </source>
</evidence>
<evidence type="ECO:0000256" key="11">
    <source>
        <dbReference type="ARBA" id="ARBA00022840"/>
    </source>
</evidence>
<feature type="chain" id="PRO_5041658206" description="non-specific serine/threonine protein kinase" evidence="17">
    <location>
        <begin position="21"/>
        <end position="942"/>
    </location>
</feature>
<keyword evidence="20" id="KW-1185">Reference proteome</keyword>
<dbReference type="InterPro" id="IPR032675">
    <property type="entry name" value="LRR_dom_sf"/>
</dbReference>
<keyword evidence="3" id="KW-0723">Serine/threonine-protein kinase</keyword>
<dbReference type="PANTHER" id="PTHR45974">
    <property type="entry name" value="RECEPTOR-LIKE PROTEIN 55"/>
    <property type="match status" value="1"/>
</dbReference>
<evidence type="ECO:0000256" key="12">
    <source>
        <dbReference type="ARBA" id="ARBA00022989"/>
    </source>
</evidence>
<dbReference type="Proteomes" id="UP001187192">
    <property type="component" value="Unassembled WGS sequence"/>
</dbReference>
<evidence type="ECO:0000256" key="17">
    <source>
        <dbReference type="SAM" id="SignalP"/>
    </source>
</evidence>
<evidence type="ECO:0000313" key="19">
    <source>
        <dbReference type="EMBL" id="GMN33287.1"/>
    </source>
</evidence>
<sequence length="942" mass="104991">MDRKLEVFFLLLFSSTLAIALSNNQDFIGLRSHKWKNTPPNWEQGSDPCGDSWDGIDCVGSRVNSIRLSSMGLKGQMSDDIEQLSELQTLDLSYNKDLTGQLPPSIGNLKNLSYLLGRPWLAAASRGQFPTPLDLYNSWSGFGTGVGVGFRDVSWGWGSRRRFGSEFGTTIRISNKGRVGSGSGHGSGSLNSNHFHGRIPPSIGNLSRVAWLDITDNNIGGAIPVSSGTTPGLDMLLECRHFHLGNNTLTGPIPERLFHSSMKLIHLFFDGNKLSGRIPSSIGLVRSLEVIDISNNGFDESDFPSWFSTLKSLETLVLENIQLQGPIPVELFSLPKLETVKLKNNNLNGTLDIGTSYNSHLRVIELQRNSITDFKNGEEVNDVEITLSENPICEETEAKPSYCDVSVSHISYVTEKNNCSLIPCSSDDQISSPNCKCAYPYTGVLRFQAASFSDLDNTTHYKDLENNLKTFFDLYNFSVDSVSLSNPTESSSGDLEMRLEIFPLDRDCFNQTEISYLGFALGNQTYKPPNYFGPFWFIGDHYESYAGIEVPRKSKGSNVGIMGAAVGVSALVIMLLLLVGVYTFYWKRRAKQGNPSAQWGASESHGKIPQLKGARLFSFKEVQKYTNNFSEANEIGCGGYGKVYLGTLPTRELIAIKRAKRQSIQCGLEFRAEIELLSRVHHKNLVNLIGFCIEQGEQMLIYEYVPNGSLRDSISGKSGVRLDWRKRLKIALDTARGVAYLHELADPPVVHRDIKSNNFLLDNHLNAKVADFGLSKLMGDDQKDHVTTEVKGTLGYIDPEYYTTQRLTEKSDIYSFGVLMLELISARKPIERGKHIVKEVRATIDKTKDLYNLHAILDRAIGFATRLNGFERFVDLAMRCVEDEGVGRPTMSEVMKEIEIIMQHSDLNLETDSTSTSVSYEYQSNDATSFHPYSGESIEERK</sequence>
<name>A0AA87ZGG7_FICCA</name>
<dbReference type="FunFam" id="3.80.10.10:FF:000542">
    <property type="entry name" value="Leucine-rich repeat protein kinase family protein"/>
    <property type="match status" value="1"/>
</dbReference>
<evidence type="ECO:0000256" key="15">
    <source>
        <dbReference type="PROSITE-ProRule" id="PRU10141"/>
    </source>
</evidence>
<evidence type="ECO:0000256" key="1">
    <source>
        <dbReference type="ARBA" id="ARBA00004167"/>
    </source>
</evidence>
<dbReference type="GO" id="GO:0016020">
    <property type="term" value="C:membrane"/>
    <property type="evidence" value="ECO:0007669"/>
    <property type="project" value="UniProtKB-SubCell"/>
</dbReference>
<feature type="binding site" evidence="15">
    <location>
        <position position="657"/>
    </location>
    <ligand>
        <name>ATP</name>
        <dbReference type="ChEBI" id="CHEBI:30616"/>
    </ligand>
</feature>
<dbReference type="EMBL" id="BTGU01000004">
    <property type="protein sequence ID" value="GMN33287.1"/>
    <property type="molecule type" value="Genomic_DNA"/>
</dbReference>
<dbReference type="SMART" id="SM00220">
    <property type="entry name" value="S_TKc"/>
    <property type="match status" value="1"/>
</dbReference>
<evidence type="ECO:0000256" key="16">
    <source>
        <dbReference type="SAM" id="Phobius"/>
    </source>
</evidence>
<evidence type="ECO:0000256" key="6">
    <source>
        <dbReference type="ARBA" id="ARBA00022692"/>
    </source>
</evidence>